<dbReference type="InterPro" id="IPR036723">
    <property type="entry name" value="Alpha-catenin/vinculin-like_sf"/>
</dbReference>
<protein>
    <submittedName>
        <fullName evidence="5">CTNNAL1</fullName>
    </submittedName>
</protein>
<dbReference type="EMBL" id="CP092864">
    <property type="protein sequence ID" value="UYV62594.1"/>
    <property type="molecule type" value="Genomic_DNA"/>
</dbReference>
<accession>A0ABY6K105</accession>
<evidence type="ECO:0000256" key="3">
    <source>
        <dbReference type="ARBA" id="ARBA00022490"/>
    </source>
</evidence>
<dbReference type="InterPro" id="IPR030045">
    <property type="entry name" value="CTNNAL1"/>
</dbReference>
<proteinExistence type="inferred from homology"/>
<comment type="subcellular location">
    <subcellularLocation>
        <location evidence="1">Cytoplasm</location>
    </subcellularLocation>
</comment>
<dbReference type="SUPFAM" id="SSF47220">
    <property type="entry name" value="alpha-catenin/vinculin-like"/>
    <property type="match status" value="3"/>
</dbReference>
<gene>
    <name evidence="5" type="ORF">LAZ67_2001266</name>
</gene>
<evidence type="ECO:0000256" key="1">
    <source>
        <dbReference type="ARBA" id="ARBA00004496"/>
    </source>
</evidence>
<keyword evidence="6" id="KW-1185">Reference proteome</keyword>
<evidence type="ECO:0000313" key="5">
    <source>
        <dbReference type="EMBL" id="UYV62594.1"/>
    </source>
</evidence>
<dbReference type="PANTHER" id="PTHR46342:SF1">
    <property type="entry name" value="ALPHA-CATULIN"/>
    <property type="match status" value="1"/>
</dbReference>
<dbReference type="Gene3D" id="1.20.120.230">
    <property type="entry name" value="Alpha-catenin/vinculin-like"/>
    <property type="match status" value="5"/>
</dbReference>
<dbReference type="InterPro" id="IPR001033">
    <property type="entry name" value="Alpha_catenin"/>
</dbReference>
<comment type="similarity">
    <text evidence="2">Belongs to the vinculin/alpha-catenin family.</text>
</comment>
<organism evidence="5 6">
    <name type="scientific">Cordylochernes scorpioides</name>
    <dbReference type="NCBI Taxonomy" id="51811"/>
    <lineage>
        <taxon>Eukaryota</taxon>
        <taxon>Metazoa</taxon>
        <taxon>Ecdysozoa</taxon>
        <taxon>Arthropoda</taxon>
        <taxon>Chelicerata</taxon>
        <taxon>Arachnida</taxon>
        <taxon>Pseudoscorpiones</taxon>
        <taxon>Cheliferoidea</taxon>
        <taxon>Chernetidae</taxon>
        <taxon>Cordylochernes</taxon>
    </lineage>
</organism>
<sequence length="725" mass="80801">MAASDMRNRRHVQPLLTWSTNAAHPITTLVNAKEKAIKSEKTLRAIVRVGQAVNLAVERFVSVGETIADENPDIKAEMYDACREARAAGVTIEQLCEIHHDGHAVKACADKNTMVRAARNLLTSVTRVLLLADTVVVKQMVGAKDRVANSLSRLEKVANFTEFVKAFSQFGNEMVSLAHQTGDRQNVSSAAMLTSTHLLVDGRQDLKNEKRRSQMTAARQILERCTMLLLTSSKTCLRHPDCATAWENRDAVFLHMRKAMDLVQFVIQDGGTLSPEALDLDNCQTAHNALKKFEDLVEMTRMTLVGPLYRERLSGALEAVVERTQDFTDSAYTSHSHRERILLLCDRSRLELNQLLRIGLTLDQAGSTSPSEDLEAAIIQTLRATKDLKQELQDTALDQLSELTGVLEDQDMVNRLRTVALSVFLWSQVCKLVQHVAAGEGLQVMSRAAEAGLRVFGVQVLGAAHALCRHPSSKIARENLEVIADVWRAHLADMAALALEVRELCRAGRGLPDRPFYMSLPRPGEQAKMAKLGLEMKLLTSELEAEAEKWPGGPAENDVVRRARVMSQMAFSMYQFTRGEGELRTTQDLFTQAEFLAEEANKLYKLVRQFSYQVPAGVHKKELLEFLDKVPTFVQQLQFTVKNPTVGKAATFTKVDNVIQETKNLMNIISKVVTTCFMCATKYDIDFRGISSRSRPISPYHHSDPEFTAYNDSPSLDDPPPPLSS</sequence>
<evidence type="ECO:0000313" key="6">
    <source>
        <dbReference type="Proteomes" id="UP001235939"/>
    </source>
</evidence>
<name>A0ABY6K105_9ARAC</name>
<reference evidence="5 6" key="1">
    <citation type="submission" date="2022-01" db="EMBL/GenBank/DDBJ databases">
        <title>A chromosomal length assembly of Cordylochernes scorpioides.</title>
        <authorList>
            <person name="Zeh D."/>
            <person name="Zeh J."/>
        </authorList>
    </citation>
    <scope>NUCLEOTIDE SEQUENCE [LARGE SCALE GENOMIC DNA]</scope>
    <source>
        <strain evidence="5">IN4F17</strain>
        <tissue evidence="5">Whole Body</tissue>
    </source>
</reference>
<dbReference type="Proteomes" id="UP001235939">
    <property type="component" value="Chromosome 02"/>
</dbReference>
<dbReference type="PRINTS" id="PR00805">
    <property type="entry name" value="ALPHACATENIN"/>
</dbReference>
<dbReference type="InterPro" id="IPR006077">
    <property type="entry name" value="Vinculin/catenin"/>
</dbReference>
<dbReference type="Pfam" id="PF01044">
    <property type="entry name" value="Vinculin"/>
    <property type="match status" value="2"/>
</dbReference>
<feature type="region of interest" description="Disordered" evidence="4">
    <location>
        <begin position="698"/>
        <end position="725"/>
    </location>
</feature>
<keyword evidence="3" id="KW-0963">Cytoplasm</keyword>
<evidence type="ECO:0000256" key="2">
    <source>
        <dbReference type="ARBA" id="ARBA00008376"/>
    </source>
</evidence>
<dbReference type="PANTHER" id="PTHR46342">
    <property type="entry name" value="ALPHA-CATULIN"/>
    <property type="match status" value="1"/>
</dbReference>
<evidence type="ECO:0000256" key="4">
    <source>
        <dbReference type="SAM" id="MobiDB-lite"/>
    </source>
</evidence>